<evidence type="ECO:0000256" key="3">
    <source>
        <dbReference type="ARBA" id="ARBA00048782"/>
    </source>
</evidence>
<evidence type="ECO:0000256" key="1">
    <source>
        <dbReference type="ARBA" id="ARBA00023002"/>
    </source>
</evidence>
<evidence type="ECO:0000313" key="7">
    <source>
        <dbReference type="Proteomes" id="UP000587579"/>
    </source>
</evidence>
<dbReference type="NCBIfam" id="TIGR00401">
    <property type="entry name" value="msrA"/>
    <property type="match status" value="1"/>
</dbReference>
<dbReference type="Proteomes" id="UP000587579">
    <property type="component" value="Unassembled WGS sequence"/>
</dbReference>
<dbReference type="Gene3D" id="3.30.1060.10">
    <property type="entry name" value="Peptide methionine sulphoxide reductase MsrA"/>
    <property type="match status" value="1"/>
</dbReference>
<comment type="catalytic activity">
    <reaction evidence="3 4">
        <text>[thioredoxin]-disulfide + L-methionine + H2O = L-methionine (S)-S-oxide + [thioredoxin]-dithiol</text>
        <dbReference type="Rhea" id="RHEA:19993"/>
        <dbReference type="Rhea" id="RHEA-COMP:10698"/>
        <dbReference type="Rhea" id="RHEA-COMP:10700"/>
        <dbReference type="ChEBI" id="CHEBI:15377"/>
        <dbReference type="ChEBI" id="CHEBI:29950"/>
        <dbReference type="ChEBI" id="CHEBI:50058"/>
        <dbReference type="ChEBI" id="CHEBI:57844"/>
        <dbReference type="ChEBI" id="CHEBI:58772"/>
        <dbReference type="EC" id="1.8.4.11"/>
    </reaction>
</comment>
<comment type="similarity">
    <text evidence="4">Belongs to the MsrA Met sulfoxide reductase family.</text>
</comment>
<feature type="domain" description="Peptide methionine sulphoxide reductase MsrA" evidence="5">
    <location>
        <begin position="5"/>
        <end position="155"/>
    </location>
</feature>
<evidence type="ECO:0000256" key="2">
    <source>
        <dbReference type="ARBA" id="ARBA00047806"/>
    </source>
</evidence>
<evidence type="ECO:0000256" key="4">
    <source>
        <dbReference type="HAMAP-Rule" id="MF_01401"/>
    </source>
</evidence>
<dbReference type="PANTHER" id="PTHR43774:SF1">
    <property type="entry name" value="PEPTIDE METHIONINE SULFOXIDE REDUCTASE MSRA 2"/>
    <property type="match status" value="1"/>
</dbReference>
<comment type="function">
    <text evidence="4">Has an important function as a repair enzyme for proteins that have been inactivated by oxidation. Catalyzes the reversible oxidation-reduction of methionine sulfoxide in proteins to methionine.</text>
</comment>
<protein>
    <recommendedName>
        <fullName evidence="4">Peptide methionine sulfoxide reductase MsrA</fullName>
        <shortName evidence="4">Protein-methionine-S-oxide reductase</shortName>
        <ecNumber evidence="4">1.8.4.11</ecNumber>
    </recommendedName>
    <alternativeName>
        <fullName evidence="4">Peptide-methionine (S)-S-oxide reductase</fullName>
        <shortName evidence="4">Peptide Met(O) reductase</shortName>
    </alternativeName>
</protein>
<keyword evidence="1 4" id="KW-0560">Oxidoreductase</keyword>
<dbReference type="RefSeq" id="WP_147148488.1">
    <property type="nucleotide sequence ID" value="NZ_JACHEZ010000010.1"/>
</dbReference>
<evidence type="ECO:0000313" key="6">
    <source>
        <dbReference type="EMBL" id="MBB6030821.1"/>
    </source>
</evidence>
<dbReference type="Pfam" id="PF01625">
    <property type="entry name" value="PMSR"/>
    <property type="match status" value="1"/>
</dbReference>
<reference evidence="6 7" key="1">
    <citation type="submission" date="2020-08" db="EMBL/GenBank/DDBJ databases">
        <title>Genomic Encyclopedia of Type Strains, Phase IV (KMG-IV): sequencing the most valuable type-strain genomes for metagenomic binning, comparative biology and taxonomic classification.</title>
        <authorList>
            <person name="Goeker M."/>
        </authorList>
    </citation>
    <scope>NUCLEOTIDE SEQUENCE [LARGE SCALE GENOMIC DNA]</scope>
    <source>
        <strain evidence="6 7">DSM 15757</strain>
    </source>
</reference>
<name>A0ABR6P5Q9_9DEIN</name>
<dbReference type="HAMAP" id="MF_01401">
    <property type="entry name" value="MsrA"/>
    <property type="match status" value="1"/>
</dbReference>
<sequence>MSASATLGGGCFWCLEAAFRPLRGVLEVTPGYAGGRTPHPTYEEVSGGATGHAEVVRVAFDPEVIGYEQLLDVFFAVHDPTTKDRQGYDVGPQYRSIILYENEAQKEAARRKIKALSGLFKPRVVTEVVLLERFWPAEPEHHRYYDKYPQDPYCQAVIAPKVSRVVQTFRPLLK</sequence>
<dbReference type="GO" id="GO:0008113">
    <property type="term" value="F:peptide-methionine (S)-S-oxide reductase activity"/>
    <property type="evidence" value="ECO:0007669"/>
    <property type="project" value="UniProtKB-EC"/>
</dbReference>
<dbReference type="PANTHER" id="PTHR43774">
    <property type="entry name" value="PEPTIDE METHIONINE SULFOXIDE REDUCTASE"/>
    <property type="match status" value="1"/>
</dbReference>
<evidence type="ECO:0000259" key="5">
    <source>
        <dbReference type="Pfam" id="PF01625"/>
    </source>
</evidence>
<organism evidence="6 7">
    <name type="scientific">Oceanithermus desulfurans</name>
    <dbReference type="NCBI Taxonomy" id="227924"/>
    <lineage>
        <taxon>Bacteria</taxon>
        <taxon>Thermotogati</taxon>
        <taxon>Deinococcota</taxon>
        <taxon>Deinococci</taxon>
        <taxon>Thermales</taxon>
        <taxon>Thermaceae</taxon>
        <taxon>Oceanithermus</taxon>
    </lineage>
</organism>
<comment type="catalytic activity">
    <reaction evidence="2 4">
        <text>L-methionyl-[protein] + [thioredoxin]-disulfide + H2O = L-methionyl-(S)-S-oxide-[protein] + [thioredoxin]-dithiol</text>
        <dbReference type="Rhea" id="RHEA:14217"/>
        <dbReference type="Rhea" id="RHEA-COMP:10698"/>
        <dbReference type="Rhea" id="RHEA-COMP:10700"/>
        <dbReference type="Rhea" id="RHEA-COMP:12313"/>
        <dbReference type="Rhea" id="RHEA-COMP:12315"/>
        <dbReference type="ChEBI" id="CHEBI:15377"/>
        <dbReference type="ChEBI" id="CHEBI:16044"/>
        <dbReference type="ChEBI" id="CHEBI:29950"/>
        <dbReference type="ChEBI" id="CHEBI:44120"/>
        <dbReference type="ChEBI" id="CHEBI:50058"/>
        <dbReference type="EC" id="1.8.4.11"/>
    </reaction>
</comment>
<keyword evidence="7" id="KW-1185">Reference proteome</keyword>
<gene>
    <name evidence="4" type="primary">msrA</name>
    <name evidence="6" type="ORF">HNQ05_002220</name>
</gene>
<proteinExistence type="inferred from homology"/>
<dbReference type="EC" id="1.8.4.11" evidence="4"/>
<dbReference type="EMBL" id="JACHEZ010000010">
    <property type="protein sequence ID" value="MBB6030821.1"/>
    <property type="molecule type" value="Genomic_DNA"/>
</dbReference>
<dbReference type="SUPFAM" id="SSF55068">
    <property type="entry name" value="Peptide methionine sulfoxide reductase"/>
    <property type="match status" value="1"/>
</dbReference>
<feature type="active site" evidence="4">
    <location>
        <position position="11"/>
    </location>
</feature>
<accession>A0ABR6P5Q9</accession>
<dbReference type="InterPro" id="IPR002569">
    <property type="entry name" value="Met_Sox_Rdtase_MsrA_dom"/>
</dbReference>
<dbReference type="InterPro" id="IPR036509">
    <property type="entry name" value="Met_Sox_Rdtase_MsrA_sf"/>
</dbReference>
<comment type="caution">
    <text evidence="6">The sequence shown here is derived from an EMBL/GenBank/DDBJ whole genome shotgun (WGS) entry which is preliminary data.</text>
</comment>